<dbReference type="Proteomes" id="UP000239724">
    <property type="component" value="Unassembled WGS sequence"/>
</dbReference>
<feature type="domain" description="CSD" evidence="8">
    <location>
        <begin position="1"/>
        <end position="67"/>
    </location>
</feature>
<reference evidence="9 10" key="1">
    <citation type="journal article" date="2018" name="Arch. Microbiol.">
        <title>New insights into the metabolic potential of the phototrophic purple bacterium Rhodopila globiformis DSM 161(T) from its draft genome sequence and evidence for a vanadium-dependent nitrogenase.</title>
        <authorList>
            <person name="Imhoff J.F."/>
            <person name="Rahn T."/>
            <person name="Kunzel S."/>
            <person name="Neulinger S.C."/>
        </authorList>
    </citation>
    <scope>NUCLEOTIDE SEQUENCE [LARGE SCALE GENOMIC DNA]</scope>
    <source>
        <strain evidence="9 10">DSM 161</strain>
    </source>
</reference>
<evidence type="ECO:0000256" key="7">
    <source>
        <dbReference type="RuleBase" id="RU000408"/>
    </source>
</evidence>
<gene>
    <name evidence="9" type="ORF">CCS01_03220</name>
</gene>
<comment type="subcellular location">
    <subcellularLocation>
        <location evidence="1 7">Cytoplasm</location>
    </subcellularLocation>
</comment>
<dbReference type="RefSeq" id="WP_104517402.1">
    <property type="nucleotide sequence ID" value="NZ_NHRY01000046.1"/>
</dbReference>
<dbReference type="SMART" id="SM00357">
    <property type="entry name" value="CSP"/>
    <property type="match status" value="1"/>
</dbReference>
<dbReference type="InterPro" id="IPR002059">
    <property type="entry name" value="CSP_DNA-bd"/>
</dbReference>
<keyword evidence="10" id="KW-1185">Reference proteome</keyword>
<dbReference type="CDD" id="cd04458">
    <property type="entry name" value="CSP_CDS"/>
    <property type="match status" value="1"/>
</dbReference>
<dbReference type="InterPro" id="IPR012156">
    <property type="entry name" value="Cold_shock_CspA"/>
</dbReference>
<evidence type="ECO:0000259" key="8">
    <source>
        <dbReference type="PROSITE" id="PS51857"/>
    </source>
</evidence>
<dbReference type="PROSITE" id="PS00352">
    <property type="entry name" value="CSD_1"/>
    <property type="match status" value="1"/>
</dbReference>
<dbReference type="Pfam" id="PF00313">
    <property type="entry name" value="CSD"/>
    <property type="match status" value="1"/>
</dbReference>
<dbReference type="GO" id="GO:0005829">
    <property type="term" value="C:cytosol"/>
    <property type="evidence" value="ECO:0007669"/>
    <property type="project" value="UniProtKB-ARBA"/>
</dbReference>
<proteinExistence type="predicted"/>
<evidence type="ECO:0000256" key="6">
    <source>
        <dbReference type="ARBA" id="ARBA00023163"/>
    </source>
</evidence>
<comment type="caution">
    <text evidence="9">The sequence shown here is derived from an EMBL/GenBank/DDBJ whole genome shotgun (WGS) entry which is preliminary data.</text>
</comment>
<dbReference type="PANTHER" id="PTHR46565">
    <property type="entry name" value="COLD SHOCK DOMAIN PROTEIN 2"/>
    <property type="match status" value="1"/>
</dbReference>
<keyword evidence="3" id="KW-0805">Transcription regulation</keyword>
<keyword evidence="4" id="KW-0238">DNA-binding</keyword>
<dbReference type="InterPro" id="IPR012340">
    <property type="entry name" value="NA-bd_OB-fold"/>
</dbReference>
<keyword evidence="6" id="KW-0804">Transcription</keyword>
<accession>A0A2S6NMQ5</accession>
<sequence>MSKGTVKWFNSQKGYGFIQPDDGSKDVFVHISAVERAGLGNLNEGQSVSYDIERGQQGKTSAVNLKLA</sequence>
<dbReference type="Gene3D" id="2.40.50.140">
    <property type="entry name" value="Nucleic acid-binding proteins"/>
    <property type="match status" value="1"/>
</dbReference>
<dbReference type="PROSITE" id="PS51857">
    <property type="entry name" value="CSD_2"/>
    <property type="match status" value="1"/>
</dbReference>
<dbReference type="FunFam" id="2.40.50.140:FF:000006">
    <property type="entry name" value="Cold shock protein CspC"/>
    <property type="match status" value="1"/>
</dbReference>
<protein>
    <submittedName>
        <fullName evidence="9">Cold-shock protein</fullName>
    </submittedName>
</protein>
<evidence type="ECO:0000313" key="9">
    <source>
        <dbReference type="EMBL" id="PPQ37652.1"/>
    </source>
</evidence>
<name>A0A2S6NMQ5_RHOGL</name>
<dbReference type="GO" id="GO:0003677">
    <property type="term" value="F:DNA binding"/>
    <property type="evidence" value="ECO:0007669"/>
    <property type="project" value="UniProtKB-KW"/>
</dbReference>
<evidence type="ECO:0000256" key="1">
    <source>
        <dbReference type="ARBA" id="ARBA00004496"/>
    </source>
</evidence>
<dbReference type="PANTHER" id="PTHR46565:SF10">
    <property type="entry name" value="GLYCINE-RICH PROTEIN 2"/>
    <property type="match status" value="1"/>
</dbReference>
<keyword evidence="2" id="KW-0963">Cytoplasm</keyword>
<dbReference type="InterPro" id="IPR011129">
    <property type="entry name" value="CSD"/>
</dbReference>
<evidence type="ECO:0000256" key="4">
    <source>
        <dbReference type="ARBA" id="ARBA00023125"/>
    </source>
</evidence>
<evidence type="ECO:0000313" key="10">
    <source>
        <dbReference type="Proteomes" id="UP000239724"/>
    </source>
</evidence>
<dbReference type="EMBL" id="NHRY01000046">
    <property type="protein sequence ID" value="PPQ37652.1"/>
    <property type="molecule type" value="Genomic_DNA"/>
</dbReference>
<dbReference type="AlphaFoldDB" id="A0A2S6NMQ5"/>
<organism evidence="9 10">
    <name type="scientific">Rhodopila globiformis</name>
    <name type="common">Rhodopseudomonas globiformis</name>
    <dbReference type="NCBI Taxonomy" id="1071"/>
    <lineage>
        <taxon>Bacteria</taxon>
        <taxon>Pseudomonadati</taxon>
        <taxon>Pseudomonadota</taxon>
        <taxon>Alphaproteobacteria</taxon>
        <taxon>Acetobacterales</taxon>
        <taxon>Acetobacteraceae</taxon>
        <taxon>Rhodopila</taxon>
    </lineage>
</organism>
<evidence type="ECO:0000256" key="2">
    <source>
        <dbReference type="ARBA" id="ARBA00022490"/>
    </source>
</evidence>
<dbReference type="PRINTS" id="PR00050">
    <property type="entry name" value="COLDSHOCK"/>
</dbReference>
<dbReference type="PIRSF" id="PIRSF002599">
    <property type="entry name" value="Cold_shock_A"/>
    <property type="match status" value="1"/>
</dbReference>
<evidence type="ECO:0000256" key="5">
    <source>
        <dbReference type="ARBA" id="ARBA00023159"/>
    </source>
</evidence>
<keyword evidence="5" id="KW-0010">Activator</keyword>
<evidence type="ECO:0000256" key="3">
    <source>
        <dbReference type="ARBA" id="ARBA00023015"/>
    </source>
</evidence>
<dbReference type="InterPro" id="IPR019844">
    <property type="entry name" value="CSD_CS"/>
</dbReference>
<dbReference type="SUPFAM" id="SSF50249">
    <property type="entry name" value="Nucleic acid-binding proteins"/>
    <property type="match status" value="1"/>
</dbReference>
<dbReference type="OrthoDB" id="9801074at2"/>